<dbReference type="CDD" id="cd00090">
    <property type="entry name" value="HTH_ARSR"/>
    <property type="match status" value="1"/>
</dbReference>
<evidence type="ECO:0000256" key="3">
    <source>
        <dbReference type="ARBA" id="ARBA00023163"/>
    </source>
</evidence>
<gene>
    <name evidence="6" type="primary">rhmR</name>
    <name evidence="6" type="ORF">SAMEA1982600_05158</name>
</gene>
<dbReference type="GO" id="GO:0003677">
    <property type="term" value="F:DNA binding"/>
    <property type="evidence" value="ECO:0007669"/>
    <property type="project" value="UniProtKB-KW"/>
</dbReference>
<protein>
    <submittedName>
        <fullName evidence="6">Transcriptional regulator</fullName>
    </submittedName>
</protein>
<evidence type="ECO:0000313" key="7">
    <source>
        <dbReference type="Proteomes" id="UP000077037"/>
    </source>
</evidence>
<dbReference type="InterPro" id="IPR014757">
    <property type="entry name" value="Tscrpt_reg_IclR_C"/>
</dbReference>
<dbReference type="InterPro" id="IPR029016">
    <property type="entry name" value="GAF-like_dom_sf"/>
</dbReference>
<dbReference type="PROSITE" id="PS51077">
    <property type="entry name" value="HTH_ICLR"/>
    <property type="match status" value="1"/>
</dbReference>
<dbReference type="Gene3D" id="1.10.10.10">
    <property type="entry name" value="Winged helix-like DNA-binding domain superfamily/Winged helix DNA-binding domain"/>
    <property type="match status" value="1"/>
</dbReference>
<evidence type="ECO:0000313" key="6">
    <source>
        <dbReference type="EMBL" id="SAI58844.1"/>
    </source>
</evidence>
<name>A0A157RLT1_9BORD</name>
<dbReference type="Pfam" id="PF01614">
    <property type="entry name" value="IclR_C"/>
    <property type="match status" value="1"/>
</dbReference>
<dbReference type="AlphaFoldDB" id="A0A157RLT1"/>
<proteinExistence type="predicted"/>
<dbReference type="GO" id="GO:0003700">
    <property type="term" value="F:DNA-binding transcription factor activity"/>
    <property type="evidence" value="ECO:0007669"/>
    <property type="project" value="TreeGrafter"/>
</dbReference>
<feature type="domain" description="HTH iclR-type" evidence="4">
    <location>
        <begin position="22"/>
        <end position="83"/>
    </location>
</feature>
<evidence type="ECO:0000259" key="4">
    <source>
        <dbReference type="PROSITE" id="PS51077"/>
    </source>
</evidence>
<dbReference type="PROSITE" id="PS51078">
    <property type="entry name" value="ICLR_ED"/>
    <property type="match status" value="1"/>
</dbReference>
<keyword evidence="1" id="KW-0805">Transcription regulation</keyword>
<dbReference type="RefSeq" id="WP_066420798.1">
    <property type="nucleotide sequence ID" value="NZ_FKBS01000029.1"/>
</dbReference>
<accession>A0A157RLT1</accession>
<dbReference type="SUPFAM" id="SSF55781">
    <property type="entry name" value="GAF domain-like"/>
    <property type="match status" value="1"/>
</dbReference>
<evidence type="ECO:0000256" key="1">
    <source>
        <dbReference type="ARBA" id="ARBA00023015"/>
    </source>
</evidence>
<dbReference type="PANTHER" id="PTHR30136:SF24">
    <property type="entry name" value="HTH-TYPE TRANSCRIPTIONAL REPRESSOR ALLR"/>
    <property type="match status" value="1"/>
</dbReference>
<keyword evidence="2" id="KW-0238">DNA-binding</keyword>
<evidence type="ECO:0000259" key="5">
    <source>
        <dbReference type="PROSITE" id="PS51078"/>
    </source>
</evidence>
<dbReference type="Pfam" id="PF09339">
    <property type="entry name" value="HTH_IclR"/>
    <property type="match status" value="1"/>
</dbReference>
<evidence type="ECO:0000256" key="2">
    <source>
        <dbReference type="ARBA" id="ARBA00023125"/>
    </source>
</evidence>
<dbReference type="EMBL" id="FKBS01000029">
    <property type="protein sequence ID" value="SAI58844.1"/>
    <property type="molecule type" value="Genomic_DNA"/>
</dbReference>
<keyword evidence="3" id="KW-0804">Transcription</keyword>
<dbReference type="SMART" id="SM00346">
    <property type="entry name" value="HTH_ICLR"/>
    <property type="match status" value="1"/>
</dbReference>
<dbReference type="InterPro" id="IPR036388">
    <property type="entry name" value="WH-like_DNA-bd_sf"/>
</dbReference>
<dbReference type="PANTHER" id="PTHR30136">
    <property type="entry name" value="HELIX-TURN-HELIX TRANSCRIPTIONAL REGULATOR, ICLR FAMILY"/>
    <property type="match status" value="1"/>
</dbReference>
<dbReference type="InterPro" id="IPR011991">
    <property type="entry name" value="ArsR-like_HTH"/>
</dbReference>
<dbReference type="SUPFAM" id="SSF46785">
    <property type="entry name" value="Winged helix' DNA-binding domain"/>
    <property type="match status" value="1"/>
</dbReference>
<dbReference type="OrthoDB" id="6057486at2"/>
<dbReference type="InterPro" id="IPR050707">
    <property type="entry name" value="HTH_MetabolicPath_Reg"/>
</dbReference>
<dbReference type="Proteomes" id="UP000077037">
    <property type="component" value="Unassembled WGS sequence"/>
</dbReference>
<dbReference type="InterPro" id="IPR036390">
    <property type="entry name" value="WH_DNA-bd_sf"/>
</dbReference>
<reference evidence="6 7" key="1">
    <citation type="submission" date="2016-03" db="EMBL/GenBank/DDBJ databases">
        <authorList>
            <consortium name="Pathogen Informatics"/>
        </authorList>
    </citation>
    <scope>NUCLEOTIDE SEQUENCE [LARGE SCALE GENOMIC DNA]</scope>
    <source>
        <strain evidence="6 7">NCTC13364</strain>
    </source>
</reference>
<sequence>MTDSPPDAPAPRAARGTRIRPVPAVTRAIAILRLLAQSGEPLSAKQIAQALEIVPSTALHILRALVSEDVVNVDSAKRYRPGPGMLALARGMLEHSSFRTVVQPALDQLSRTWQVTSIGVETPNLDHMVVLALARSPLPFSLHVDVGSRFPGLISATGRLVAAYSAEPWEAIAQRFRQLRWQHPVDIDSWRKELDTVRRQGYSEDRGDYIGGVTIVAVPILDLSGRLTHTIVCAGVSHTMDGAQADALIADMQAAATDVARQLLR</sequence>
<dbReference type="GO" id="GO:0045892">
    <property type="term" value="P:negative regulation of DNA-templated transcription"/>
    <property type="evidence" value="ECO:0007669"/>
    <property type="project" value="TreeGrafter"/>
</dbReference>
<dbReference type="Gene3D" id="3.30.450.40">
    <property type="match status" value="1"/>
</dbReference>
<organism evidence="6 7">
    <name type="scientific">Bordetella ansorpii</name>
    <dbReference type="NCBI Taxonomy" id="288768"/>
    <lineage>
        <taxon>Bacteria</taxon>
        <taxon>Pseudomonadati</taxon>
        <taxon>Pseudomonadota</taxon>
        <taxon>Betaproteobacteria</taxon>
        <taxon>Burkholderiales</taxon>
        <taxon>Alcaligenaceae</taxon>
        <taxon>Bordetella</taxon>
    </lineage>
</organism>
<dbReference type="InterPro" id="IPR005471">
    <property type="entry name" value="Tscrpt_reg_IclR_N"/>
</dbReference>
<feature type="domain" description="IclR-ED" evidence="5">
    <location>
        <begin position="84"/>
        <end position="265"/>
    </location>
</feature>